<keyword evidence="2" id="KW-1185">Reference proteome</keyword>
<dbReference type="NCBIfam" id="TIGR01563">
    <property type="entry name" value="gp16_SPP1"/>
    <property type="match status" value="1"/>
</dbReference>
<dbReference type="InterPro" id="IPR038666">
    <property type="entry name" value="SSP1_head-tail_sf"/>
</dbReference>
<evidence type="ECO:0000313" key="1">
    <source>
        <dbReference type="EMBL" id="SIS08373.1"/>
    </source>
</evidence>
<reference evidence="2" key="1">
    <citation type="submission" date="2017-01" db="EMBL/GenBank/DDBJ databases">
        <authorList>
            <person name="Varghese N."/>
            <person name="Submissions S."/>
        </authorList>
    </citation>
    <scope>NUCLEOTIDE SEQUENCE [LARGE SCALE GENOMIC DNA]</scope>
    <source>
        <strain evidence="2">DSM 21768</strain>
    </source>
</reference>
<dbReference type="Proteomes" id="UP000187495">
    <property type="component" value="Unassembled WGS sequence"/>
</dbReference>
<dbReference type="RefSeq" id="WP_076556169.1">
    <property type="nucleotide sequence ID" value="NZ_FTNU01000024.1"/>
</dbReference>
<proteinExistence type="predicted"/>
<dbReference type="Pfam" id="PF05521">
    <property type="entry name" value="Phage_HCP"/>
    <property type="match status" value="1"/>
</dbReference>
<dbReference type="AlphaFoldDB" id="A0A1N7G6Z0"/>
<accession>A0A1N7G6Z0</accession>
<dbReference type="EMBL" id="FTNU01000024">
    <property type="protein sequence ID" value="SIS08373.1"/>
    <property type="molecule type" value="Genomic_DNA"/>
</dbReference>
<protein>
    <submittedName>
        <fullName evidence="1">Phage head-tail adaptor, putative, SPP1 family</fullName>
    </submittedName>
</protein>
<sequence>MQAGKLRHRIKIFDQMQSRSKTGAVAIKWEHILTIWGQFVPLSAKDVMTAKAAGSQTVARLIIRYRGDIHSGQRVEHVGKVYEIDGEPLADNRSGMEYLTVMLRSVA</sequence>
<gene>
    <name evidence="1" type="ORF">SAMN02745664_12430</name>
</gene>
<dbReference type="InterPro" id="IPR008767">
    <property type="entry name" value="Phage_SPP1_head-tail_adaptor"/>
</dbReference>
<name>A0A1N7G6Z0_9GAMM</name>
<evidence type="ECO:0000313" key="2">
    <source>
        <dbReference type="Proteomes" id="UP000187495"/>
    </source>
</evidence>
<organism evidence="1 2">
    <name type="scientific">Moraxella cuniculi DSM 21768</name>
    <dbReference type="NCBI Taxonomy" id="1122245"/>
    <lineage>
        <taxon>Bacteria</taxon>
        <taxon>Pseudomonadati</taxon>
        <taxon>Pseudomonadota</taxon>
        <taxon>Gammaproteobacteria</taxon>
        <taxon>Moraxellales</taxon>
        <taxon>Moraxellaceae</taxon>
        <taxon>Moraxella</taxon>
    </lineage>
</organism>
<dbReference type="STRING" id="34061.B0189_08655"/>
<dbReference type="Gene3D" id="2.40.10.270">
    <property type="entry name" value="Bacteriophage SPP1 head-tail adaptor protein"/>
    <property type="match status" value="1"/>
</dbReference>